<organism evidence="1 2">
    <name type="scientific">Gibberella intermedia</name>
    <name type="common">Bulb rot disease fungus</name>
    <name type="synonym">Fusarium proliferatum</name>
    <dbReference type="NCBI Taxonomy" id="948311"/>
    <lineage>
        <taxon>Eukaryota</taxon>
        <taxon>Fungi</taxon>
        <taxon>Dikarya</taxon>
        <taxon>Ascomycota</taxon>
        <taxon>Pezizomycotina</taxon>
        <taxon>Sordariomycetes</taxon>
        <taxon>Hypocreomycetidae</taxon>
        <taxon>Hypocreales</taxon>
        <taxon>Nectriaceae</taxon>
        <taxon>Fusarium</taxon>
        <taxon>Fusarium fujikuroi species complex</taxon>
    </lineage>
</organism>
<gene>
    <name evidence="1" type="ORF">FPRO05_02366</name>
</gene>
<protein>
    <submittedName>
        <fullName evidence="1">Uncharacterized protein</fullName>
    </submittedName>
</protein>
<dbReference type="Proteomes" id="UP000251714">
    <property type="component" value="Unassembled WGS sequence"/>
</dbReference>
<name>A0A365MYE2_GIBIN</name>
<dbReference type="AlphaFoldDB" id="A0A365MYE2"/>
<proteinExistence type="predicted"/>
<evidence type="ECO:0000313" key="1">
    <source>
        <dbReference type="EMBL" id="RBA13573.1"/>
    </source>
</evidence>
<reference evidence="1 2" key="1">
    <citation type="submission" date="2017-12" db="EMBL/GenBank/DDBJ databases">
        <title>Genome sequence of the mycotoxigenic crop pathogen Fusarium proliferatum, strain ITEM 2341 from Date Palm.</title>
        <authorList>
            <person name="Almiman B.F."/>
            <person name="Shittu T.A."/>
            <person name="Muthumeenakshi S."/>
            <person name="Baroncelli R."/>
            <person name="Sreenivasaprasada S."/>
        </authorList>
    </citation>
    <scope>NUCLEOTIDE SEQUENCE [LARGE SCALE GENOMIC DNA]</scope>
    <source>
        <strain evidence="1 2">ITEM 2341</strain>
    </source>
</reference>
<evidence type="ECO:0000313" key="2">
    <source>
        <dbReference type="Proteomes" id="UP000251714"/>
    </source>
</evidence>
<comment type="caution">
    <text evidence="1">The sequence shown here is derived from an EMBL/GenBank/DDBJ whole genome shotgun (WGS) entry which is preliminary data.</text>
</comment>
<dbReference type="EMBL" id="PKMI01000028">
    <property type="protein sequence ID" value="RBA13573.1"/>
    <property type="molecule type" value="Genomic_DNA"/>
</dbReference>
<sequence>MYPIRFNYLTENSGSGLLIFTNPVPTPGTTDGANPMDIAIFPISSGYNNGFCFCSNQYLAILQSRLAPPYRGVCDYPHTPYDTVPRFNITDNYSSNTFYPKSPAITSPSSPKFRRGNVFHYVFGGGVEVKFDNGKVSGRVGLAGVQNTEKSMFGTETFFLNFTQTTPAAKFTLKF</sequence>
<accession>A0A365MYE2</accession>